<feature type="transmembrane region" description="Helical" evidence="7">
    <location>
        <begin position="545"/>
        <end position="562"/>
    </location>
</feature>
<feature type="transmembrane region" description="Helical" evidence="7">
    <location>
        <begin position="151"/>
        <end position="178"/>
    </location>
</feature>
<feature type="non-terminal residue" evidence="8">
    <location>
        <position position="1"/>
    </location>
</feature>
<keyword evidence="3 7" id="KW-0812">Transmembrane</keyword>
<evidence type="ECO:0000256" key="5">
    <source>
        <dbReference type="ARBA" id="ARBA00023136"/>
    </source>
</evidence>
<evidence type="ECO:0000256" key="1">
    <source>
        <dbReference type="ARBA" id="ARBA00004651"/>
    </source>
</evidence>
<organism evidence="8 9">
    <name type="scientific">Candolleomyces eurysporus</name>
    <dbReference type="NCBI Taxonomy" id="2828524"/>
    <lineage>
        <taxon>Eukaryota</taxon>
        <taxon>Fungi</taxon>
        <taxon>Dikarya</taxon>
        <taxon>Basidiomycota</taxon>
        <taxon>Agaricomycotina</taxon>
        <taxon>Agaricomycetes</taxon>
        <taxon>Agaricomycetidae</taxon>
        <taxon>Agaricales</taxon>
        <taxon>Agaricineae</taxon>
        <taxon>Psathyrellaceae</taxon>
        <taxon>Candolleomyces</taxon>
    </lineage>
</organism>
<proteinExistence type="predicted"/>
<feature type="transmembrane region" description="Helical" evidence="7">
    <location>
        <begin position="367"/>
        <end position="386"/>
    </location>
</feature>
<feature type="transmembrane region" description="Helical" evidence="7">
    <location>
        <begin position="487"/>
        <end position="507"/>
    </location>
</feature>
<feature type="transmembrane region" description="Helical" evidence="7">
    <location>
        <begin position="210"/>
        <end position="239"/>
    </location>
</feature>
<dbReference type="Pfam" id="PF13520">
    <property type="entry name" value="AA_permease_2"/>
    <property type="match status" value="1"/>
</dbReference>
<keyword evidence="4 7" id="KW-1133">Transmembrane helix</keyword>
<name>A0A9W8JG08_9AGAR</name>
<sequence length="725" mass="78885">MPVPSSTTTSTCGLLASDSESSHAKITGTDEFQHPGDWIAIEPPPVHGHGASDNAEGSGSGGSQGREVNAPPPTFSDSQFGIILRRQRCRPPDNSGLKNYTGIPSRFINLSNSFEFAGWGSIYPVKLTTADREAGERALDKQKKEKVLGQFTAAALAAVIVVAGIYSPICLFVATLILFLWRPIMLELVSALPISGAPYTHLLNVSTKGLAVVGASLLMLDFIATSIVSSATAATYLAGEVVLPFPSWTLAVMVLALFTMVSLSGVRESARIALLVLSLHVLTMTSLIIASTVNWARMGNERLKQNWSQGMAEYSQTSAASILKQVYFGVCLGMLGLTGFECTPSYIARIKDGRFPAVLRNLHLPAIVFNTVLMLLVLATIPLDVIKNGGAANVLSVLGQMAAGRWLRIWVVVDAFIVLCGGVLTGILSACELLEQLSHHRVLPKVFLRVTPKTNAPYVSIICFVAACGIIYASAGANLGVISEMFSLVWLCVMTLFPLSLLILRFNRGRLRRSDTTRLSTILFALLIVSPVVLAGNIALNPKTAGYFAIYEICVLSLLVVTQNKVSILRWIYWIYDQWYGFVNGSKEAAVVAQQRTGGGLVKLMTKLRQQLVCICVKGDEINLLFHMVLYVQKNEETSHLKIIHFYEEEKGGIPSELEANAKILDEAFPEITIDLLLIEDTFEPRTVHALAHHLNIPPSLMFMSCPGPDFPWTVEELGTRVILL</sequence>
<accession>A0A9W8JG08</accession>
<evidence type="ECO:0000256" key="4">
    <source>
        <dbReference type="ARBA" id="ARBA00022989"/>
    </source>
</evidence>
<evidence type="ECO:0000313" key="9">
    <source>
        <dbReference type="Proteomes" id="UP001140091"/>
    </source>
</evidence>
<feature type="region of interest" description="Disordered" evidence="6">
    <location>
        <begin position="1"/>
        <end position="78"/>
    </location>
</feature>
<dbReference type="PANTHER" id="PTHR42770:SF7">
    <property type="entry name" value="MEMBRANE PROTEIN"/>
    <property type="match status" value="1"/>
</dbReference>
<evidence type="ECO:0000256" key="2">
    <source>
        <dbReference type="ARBA" id="ARBA00022475"/>
    </source>
</evidence>
<feature type="transmembrane region" description="Helical" evidence="7">
    <location>
        <begin position="455"/>
        <end position="475"/>
    </location>
</feature>
<keyword evidence="2" id="KW-1003">Cell membrane</keyword>
<evidence type="ECO:0000256" key="3">
    <source>
        <dbReference type="ARBA" id="ARBA00022692"/>
    </source>
</evidence>
<keyword evidence="9" id="KW-1185">Reference proteome</keyword>
<dbReference type="Proteomes" id="UP001140091">
    <property type="component" value="Unassembled WGS sequence"/>
</dbReference>
<feature type="transmembrane region" description="Helical" evidence="7">
    <location>
        <begin position="245"/>
        <end position="266"/>
    </location>
</feature>
<dbReference type="GO" id="GO:0005886">
    <property type="term" value="C:plasma membrane"/>
    <property type="evidence" value="ECO:0007669"/>
    <property type="project" value="UniProtKB-SubCell"/>
</dbReference>
<feature type="transmembrane region" description="Helical" evidence="7">
    <location>
        <begin position="326"/>
        <end position="347"/>
    </location>
</feature>
<feature type="compositionally biased region" description="Polar residues" evidence="6">
    <location>
        <begin position="1"/>
        <end position="12"/>
    </location>
</feature>
<evidence type="ECO:0000256" key="6">
    <source>
        <dbReference type="SAM" id="MobiDB-lite"/>
    </source>
</evidence>
<keyword evidence="5 7" id="KW-0472">Membrane</keyword>
<evidence type="ECO:0000313" key="8">
    <source>
        <dbReference type="EMBL" id="KAJ2933917.1"/>
    </source>
</evidence>
<dbReference type="AlphaFoldDB" id="A0A9W8JG08"/>
<comment type="caution">
    <text evidence="8">The sequence shown here is derived from an EMBL/GenBank/DDBJ whole genome shotgun (WGS) entry which is preliminary data.</text>
</comment>
<evidence type="ECO:0000256" key="7">
    <source>
        <dbReference type="SAM" id="Phobius"/>
    </source>
</evidence>
<dbReference type="OrthoDB" id="1718410at2759"/>
<dbReference type="Gene3D" id="1.20.1740.10">
    <property type="entry name" value="Amino acid/polyamine transporter I"/>
    <property type="match status" value="1"/>
</dbReference>
<evidence type="ECO:0008006" key="10">
    <source>
        <dbReference type="Google" id="ProtNLM"/>
    </source>
</evidence>
<feature type="transmembrane region" description="Helical" evidence="7">
    <location>
        <begin position="273"/>
        <end position="296"/>
    </location>
</feature>
<dbReference type="PANTHER" id="PTHR42770">
    <property type="entry name" value="AMINO ACID TRANSPORTER-RELATED"/>
    <property type="match status" value="1"/>
</dbReference>
<feature type="transmembrane region" description="Helical" evidence="7">
    <location>
        <begin position="184"/>
        <end position="203"/>
    </location>
</feature>
<feature type="transmembrane region" description="Helical" evidence="7">
    <location>
        <begin position="406"/>
        <end position="434"/>
    </location>
</feature>
<dbReference type="GO" id="GO:0022857">
    <property type="term" value="F:transmembrane transporter activity"/>
    <property type="evidence" value="ECO:0007669"/>
    <property type="project" value="InterPro"/>
</dbReference>
<comment type="subcellular location">
    <subcellularLocation>
        <location evidence="1">Cell membrane</location>
        <topology evidence="1">Multi-pass membrane protein</topology>
    </subcellularLocation>
</comment>
<reference evidence="8" key="1">
    <citation type="submission" date="2022-06" db="EMBL/GenBank/DDBJ databases">
        <title>Genome Sequence of Candolleomyces eurysporus.</title>
        <authorList>
            <person name="Buettner E."/>
        </authorList>
    </citation>
    <scope>NUCLEOTIDE SEQUENCE</scope>
    <source>
        <strain evidence="8">VTCC 930004</strain>
    </source>
</reference>
<dbReference type="InterPro" id="IPR002293">
    <property type="entry name" value="AA/rel_permease1"/>
</dbReference>
<dbReference type="EMBL" id="JANBPK010000730">
    <property type="protein sequence ID" value="KAJ2933917.1"/>
    <property type="molecule type" value="Genomic_DNA"/>
</dbReference>
<feature type="transmembrane region" description="Helical" evidence="7">
    <location>
        <begin position="519"/>
        <end position="539"/>
    </location>
</feature>
<gene>
    <name evidence="8" type="ORF">H1R20_g3157</name>
</gene>
<dbReference type="InterPro" id="IPR050367">
    <property type="entry name" value="APC_superfamily"/>
</dbReference>
<protein>
    <recommendedName>
        <fullName evidence="10">AAAP amino acid permease</fullName>
    </recommendedName>
</protein>